<dbReference type="AlphaFoldDB" id="G8BRJ2"/>
<evidence type="ECO:0000256" key="4">
    <source>
        <dbReference type="RuleBase" id="RU004560"/>
    </source>
</evidence>
<gene>
    <name evidence="6" type="primary">TPHA0C02140</name>
    <name evidence="6" type="ordered locus">TPHA_0C02140</name>
</gene>
<evidence type="ECO:0000256" key="1">
    <source>
        <dbReference type="ARBA" id="ARBA00004266"/>
    </source>
</evidence>
<dbReference type="InterPro" id="IPR016491">
    <property type="entry name" value="Septin"/>
</dbReference>
<dbReference type="KEGG" id="tpf:TPHA_0C02140"/>
<dbReference type="EMBL" id="HE612858">
    <property type="protein sequence ID" value="CCE62368.1"/>
    <property type="molecule type" value="Genomic_DNA"/>
</dbReference>
<evidence type="ECO:0000256" key="3">
    <source>
        <dbReference type="ARBA" id="ARBA00023134"/>
    </source>
</evidence>
<accession>G8BRJ2</accession>
<comment type="subcellular location">
    <subcellularLocation>
        <location evidence="1">Bud neck</location>
    </subcellularLocation>
</comment>
<dbReference type="STRING" id="1071381.G8BRJ2"/>
<keyword evidence="3 4" id="KW-0342">GTP-binding</keyword>
<evidence type="ECO:0000256" key="2">
    <source>
        <dbReference type="ARBA" id="ARBA00022741"/>
    </source>
</evidence>
<comment type="similarity">
    <text evidence="4">Belongs to the TRAFAC class TrmE-Era-EngA-EngB-Septin-like GTPase superfamily. Septin GTPase family.</text>
</comment>
<evidence type="ECO:0000313" key="6">
    <source>
        <dbReference type="EMBL" id="CCE62368.1"/>
    </source>
</evidence>
<dbReference type="GO" id="GO:0005619">
    <property type="term" value="C:ascospore wall"/>
    <property type="evidence" value="ECO:0007669"/>
    <property type="project" value="EnsemblFungi"/>
</dbReference>
<dbReference type="OrthoDB" id="416553at2759"/>
<dbReference type="PROSITE" id="PS51719">
    <property type="entry name" value="G_SEPTIN"/>
    <property type="match status" value="1"/>
</dbReference>
<dbReference type="SUPFAM" id="SSF52540">
    <property type="entry name" value="P-loop containing nucleoside triphosphate hydrolases"/>
    <property type="match status" value="1"/>
</dbReference>
<evidence type="ECO:0000313" key="7">
    <source>
        <dbReference type="Proteomes" id="UP000005666"/>
    </source>
</evidence>
<dbReference type="PIRSF" id="PIRSF006698">
    <property type="entry name" value="Septin"/>
    <property type="match status" value="1"/>
</dbReference>
<dbReference type="GeneID" id="11535244"/>
<dbReference type="HOGENOM" id="CLU_017718_7_4_1"/>
<protein>
    <recommendedName>
        <fullName evidence="5">Septin-type G domain-containing protein</fullName>
    </recommendedName>
</protein>
<dbReference type="OMA" id="KRGIQFC"/>
<dbReference type="Gene3D" id="3.40.50.300">
    <property type="entry name" value="P-loop containing nucleotide triphosphate hydrolases"/>
    <property type="match status" value="1"/>
</dbReference>
<evidence type="ECO:0000259" key="5">
    <source>
        <dbReference type="PROSITE" id="PS51719"/>
    </source>
</evidence>
<name>G8BRJ2_TETPH</name>
<feature type="domain" description="Septin-type G" evidence="5">
    <location>
        <begin position="20"/>
        <end position="313"/>
    </location>
</feature>
<dbReference type="GO" id="GO:0005935">
    <property type="term" value="C:cellular bud neck"/>
    <property type="evidence" value="ECO:0007669"/>
    <property type="project" value="UniProtKB-SubCell"/>
</dbReference>
<dbReference type="GO" id="GO:0031105">
    <property type="term" value="C:septin complex"/>
    <property type="evidence" value="ECO:0007669"/>
    <property type="project" value="EnsemblFungi"/>
</dbReference>
<keyword evidence="7" id="KW-1185">Reference proteome</keyword>
<dbReference type="RefSeq" id="XP_003684802.1">
    <property type="nucleotide sequence ID" value="XM_003684754.1"/>
</dbReference>
<sequence length="387" mass="44713">MTNSHEINTEELRIRKRIQKGNNICIMILGSKGSGKSTFLNNLCSTNIFPTSQVKECYQDPAYAHISPKLLEIKEKVCIEEGNGSKINLDILLFQGAGDNLDNTKSPGIIRNYLMDQFDTILNEEKQVSRKPKVIDSRPHVCIYFLKPNSRGLREYDIKMMKAIEDFVNIIPVITKIDTLTREELIYNKRLVMETINHYQIQIFDFKDDLLMDNILATNANKLTSLTKDINNNLRISEMLPFGIICSNESITEENGAPRYIRNFDWGSVAIDDVHYSDFLYLKSIIFGSHFQDFKDITENVLYENYRTKKLSNRDEVNKLSVYDDYGNGGKSSMIYKRENELKQSVMDPIDAELEEKNKLIEAYKRKINELQMVITSKSYQMASDPN</sequence>
<dbReference type="GO" id="GO:0005628">
    <property type="term" value="C:prospore membrane"/>
    <property type="evidence" value="ECO:0007669"/>
    <property type="project" value="EnsemblFungi"/>
</dbReference>
<dbReference type="PANTHER" id="PTHR18884">
    <property type="entry name" value="SEPTIN"/>
    <property type="match status" value="1"/>
</dbReference>
<dbReference type="GO" id="GO:0005525">
    <property type="term" value="F:GTP binding"/>
    <property type="evidence" value="ECO:0007669"/>
    <property type="project" value="UniProtKB-KW"/>
</dbReference>
<dbReference type="GO" id="GO:0005876">
    <property type="term" value="C:spindle microtubule"/>
    <property type="evidence" value="ECO:0007669"/>
    <property type="project" value="EnsemblFungi"/>
</dbReference>
<dbReference type="GO" id="GO:0030437">
    <property type="term" value="P:ascospore formation"/>
    <property type="evidence" value="ECO:0007669"/>
    <property type="project" value="EnsemblFungi"/>
</dbReference>
<dbReference type="GO" id="GO:0072687">
    <property type="term" value="C:meiotic spindle"/>
    <property type="evidence" value="ECO:0007669"/>
    <property type="project" value="EnsemblFungi"/>
</dbReference>
<dbReference type="InterPro" id="IPR030379">
    <property type="entry name" value="G_SEPTIN_dom"/>
</dbReference>
<dbReference type="InterPro" id="IPR027417">
    <property type="entry name" value="P-loop_NTPase"/>
</dbReference>
<dbReference type="Proteomes" id="UP000005666">
    <property type="component" value="Chromosome 3"/>
</dbReference>
<dbReference type="eggNOG" id="KOG2655">
    <property type="taxonomic scope" value="Eukaryota"/>
</dbReference>
<proteinExistence type="inferred from homology"/>
<reference evidence="6 7" key="1">
    <citation type="journal article" date="2011" name="Proc. Natl. Acad. Sci. U.S.A.">
        <title>Evolutionary erosion of yeast sex chromosomes by mating-type switching accidents.</title>
        <authorList>
            <person name="Gordon J.L."/>
            <person name="Armisen D."/>
            <person name="Proux-Wera E."/>
            <person name="Oheigeartaigh S.S."/>
            <person name="Byrne K.P."/>
            <person name="Wolfe K.H."/>
        </authorList>
    </citation>
    <scope>NUCLEOTIDE SEQUENCE [LARGE SCALE GENOMIC DNA]</scope>
    <source>
        <strain evidence="7">ATCC 24235 / CBS 4417 / NBRC 1672 / NRRL Y-8282 / UCD 70-5</strain>
    </source>
</reference>
<dbReference type="Pfam" id="PF00735">
    <property type="entry name" value="Septin"/>
    <property type="match status" value="1"/>
</dbReference>
<dbReference type="CDD" id="cd01850">
    <property type="entry name" value="CDC_Septin"/>
    <property type="match status" value="1"/>
</dbReference>
<organism evidence="6 7">
    <name type="scientific">Tetrapisispora phaffii (strain ATCC 24235 / CBS 4417 / NBRC 1672 / NRRL Y-8282 / UCD 70-5)</name>
    <name type="common">Yeast</name>
    <name type="synonym">Fabospora phaffii</name>
    <dbReference type="NCBI Taxonomy" id="1071381"/>
    <lineage>
        <taxon>Eukaryota</taxon>
        <taxon>Fungi</taxon>
        <taxon>Dikarya</taxon>
        <taxon>Ascomycota</taxon>
        <taxon>Saccharomycotina</taxon>
        <taxon>Saccharomycetes</taxon>
        <taxon>Saccharomycetales</taxon>
        <taxon>Saccharomycetaceae</taxon>
        <taxon>Tetrapisispora</taxon>
    </lineage>
</organism>
<keyword evidence="2 4" id="KW-0547">Nucleotide-binding</keyword>